<gene>
    <name evidence="2" type="ORF">PoB_004778100</name>
</gene>
<evidence type="ECO:0000313" key="3">
    <source>
        <dbReference type="Proteomes" id="UP000735302"/>
    </source>
</evidence>
<proteinExistence type="predicted"/>
<dbReference type="AlphaFoldDB" id="A0AAV4BLI4"/>
<sequence>MCFGNRSLNRNNKTGSSSSNKQQSKINNTINNINNKNSNHNNGKGLTKCPVNIVTRLLDCYTPPSKDMIVQGQVLWPPITA</sequence>
<organism evidence="2 3">
    <name type="scientific">Plakobranchus ocellatus</name>
    <dbReference type="NCBI Taxonomy" id="259542"/>
    <lineage>
        <taxon>Eukaryota</taxon>
        <taxon>Metazoa</taxon>
        <taxon>Spiralia</taxon>
        <taxon>Lophotrochozoa</taxon>
        <taxon>Mollusca</taxon>
        <taxon>Gastropoda</taxon>
        <taxon>Heterobranchia</taxon>
        <taxon>Euthyneura</taxon>
        <taxon>Panpulmonata</taxon>
        <taxon>Sacoglossa</taxon>
        <taxon>Placobranchoidea</taxon>
        <taxon>Plakobranchidae</taxon>
        <taxon>Plakobranchus</taxon>
    </lineage>
</organism>
<reference evidence="2 3" key="1">
    <citation type="journal article" date="2021" name="Elife">
        <title>Chloroplast acquisition without the gene transfer in kleptoplastic sea slugs, Plakobranchus ocellatus.</title>
        <authorList>
            <person name="Maeda T."/>
            <person name="Takahashi S."/>
            <person name="Yoshida T."/>
            <person name="Shimamura S."/>
            <person name="Takaki Y."/>
            <person name="Nagai Y."/>
            <person name="Toyoda A."/>
            <person name="Suzuki Y."/>
            <person name="Arimoto A."/>
            <person name="Ishii H."/>
            <person name="Satoh N."/>
            <person name="Nishiyama T."/>
            <person name="Hasebe M."/>
            <person name="Maruyama T."/>
            <person name="Minagawa J."/>
            <person name="Obokata J."/>
            <person name="Shigenobu S."/>
        </authorList>
    </citation>
    <scope>NUCLEOTIDE SEQUENCE [LARGE SCALE GENOMIC DNA]</scope>
</reference>
<dbReference type="EMBL" id="BLXT01005251">
    <property type="protein sequence ID" value="GFO21276.1"/>
    <property type="molecule type" value="Genomic_DNA"/>
</dbReference>
<name>A0AAV4BLI4_9GAST</name>
<dbReference type="Proteomes" id="UP000735302">
    <property type="component" value="Unassembled WGS sequence"/>
</dbReference>
<evidence type="ECO:0000256" key="1">
    <source>
        <dbReference type="SAM" id="MobiDB-lite"/>
    </source>
</evidence>
<feature type="compositionally biased region" description="Low complexity" evidence="1">
    <location>
        <begin position="11"/>
        <end position="42"/>
    </location>
</feature>
<feature type="region of interest" description="Disordered" evidence="1">
    <location>
        <begin position="1"/>
        <end position="46"/>
    </location>
</feature>
<evidence type="ECO:0000313" key="2">
    <source>
        <dbReference type="EMBL" id="GFO21276.1"/>
    </source>
</evidence>
<protein>
    <submittedName>
        <fullName evidence="2">Uncharacterized protein</fullName>
    </submittedName>
</protein>
<feature type="compositionally biased region" description="Polar residues" evidence="1">
    <location>
        <begin position="1"/>
        <end position="10"/>
    </location>
</feature>
<keyword evidence="3" id="KW-1185">Reference proteome</keyword>
<comment type="caution">
    <text evidence="2">The sequence shown here is derived from an EMBL/GenBank/DDBJ whole genome shotgun (WGS) entry which is preliminary data.</text>
</comment>
<accession>A0AAV4BLI4</accession>